<feature type="signal peptide" evidence="1">
    <location>
        <begin position="1"/>
        <end position="24"/>
    </location>
</feature>
<sequence length="130" mass="13444">MRKKIAAIALGCVLTLGLSITAFAASASFSATLPAHQGDTEVSTVRKATNAKNFSITIDSIGSGTDQVCAWTEGDSTGTNYSSPYNQVGIGTSSVSYTKQPQIGENVVLNLDNPVDLATSVKVSGSWTPN</sequence>
<keyword evidence="1" id="KW-0732">Signal</keyword>
<dbReference type="EMBL" id="JAUDCL010000003">
    <property type="protein sequence ID" value="MDM8200226.1"/>
    <property type="molecule type" value="Genomic_DNA"/>
</dbReference>
<reference evidence="2 3" key="1">
    <citation type="submission" date="2023-06" db="EMBL/GenBank/DDBJ databases">
        <title>Identification and characterization of horizontal gene transfer across gut microbiota members of farm animals based on homology search.</title>
        <authorList>
            <person name="Schwarzerova J."/>
            <person name="Nykrynova M."/>
            <person name="Jureckova K."/>
            <person name="Cejkova D."/>
            <person name="Rychlik I."/>
        </authorList>
    </citation>
    <scope>NUCLEOTIDE SEQUENCE [LARGE SCALE GENOMIC DNA]</scope>
    <source>
        <strain evidence="2 3">ET340</strain>
    </source>
</reference>
<name>A0ABT7UMU4_9FIRM</name>
<gene>
    <name evidence="2" type="ORF">QUW08_02790</name>
</gene>
<accession>A0ABT7UMU4</accession>
<evidence type="ECO:0000256" key="1">
    <source>
        <dbReference type="SAM" id="SignalP"/>
    </source>
</evidence>
<evidence type="ECO:0000313" key="2">
    <source>
        <dbReference type="EMBL" id="MDM8200226.1"/>
    </source>
</evidence>
<organism evidence="2 3">
    <name type="scientific">Allofournierella massiliensis</name>
    <dbReference type="NCBI Taxonomy" id="1650663"/>
    <lineage>
        <taxon>Bacteria</taxon>
        <taxon>Bacillati</taxon>
        <taxon>Bacillota</taxon>
        <taxon>Clostridia</taxon>
        <taxon>Eubacteriales</taxon>
        <taxon>Oscillospiraceae</taxon>
        <taxon>Allofournierella</taxon>
    </lineage>
</organism>
<dbReference type="Proteomes" id="UP001529380">
    <property type="component" value="Unassembled WGS sequence"/>
</dbReference>
<keyword evidence="3" id="KW-1185">Reference proteome</keyword>
<feature type="chain" id="PRO_5046037589" evidence="1">
    <location>
        <begin position="25"/>
        <end position="130"/>
    </location>
</feature>
<evidence type="ECO:0000313" key="3">
    <source>
        <dbReference type="Proteomes" id="UP001529380"/>
    </source>
</evidence>
<proteinExistence type="predicted"/>
<comment type="caution">
    <text evidence="2">The sequence shown here is derived from an EMBL/GenBank/DDBJ whole genome shotgun (WGS) entry which is preliminary data.</text>
</comment>
<dbReference type="RefSeq" id="WP_289599114.1">
    <property type="nucleotide sequence ID" value="NZ_JAUDCL010000003.1"/>
</dbReference>
<protein>
    <submittedName>
        <fullName evidence="2">Uncharacterized protein</fullName>
    </submittedName>
</protein>